<comment type="caution">
    <text evidence="1">The sequence shown here is derived from an EMBL/GenBank/DDBJ whole genome shotgun (WGS) entry which is preliminary data.</text>
</comment>
<reference evidence="1" key="1">
    <citation type="submission" date="2023-05" db="EMBL/GenBank/DDBJ databases">
        <title>Anaerotaeda fermentans gen. nov., sp. nov., a novel anaerobic planctomycete of the new family within the order Sedimentisphaerales isolated from Taman Peninsula, Russia.</title>
        <authorList>
            <person name="Khomyakova M.A."/>
            <person name="Merkel A.Y."/>
            <person name="Slobodkin A.I."/>
        </authorList>
    </citation>
    <scope>NUCLEOTIDE SEQUENCE</scope>
    <source>
        <strain evidence="1">M17dextr</strain>
    </source>
</reference>
<sequence length="291" mass="31917">MKTKRGILGLVLGLIVLPGPAARGAGVMGPPIAILEEGQWTVGLEYGYAETGLKAHGTRLSRPQGEEATYGAEFIDIKGLNSRMVFGSLAYGVVDNWDLFLRLGTADAWDHAVVRTPPFSDSPERFRYDGDYGLAYGLGTRATFCYWGPWQFGGTTQVTWMDPGKSRFSWSDSDTPDTITSGRTNVDFWHVKAAVAATYQIDAFRFWAGPFVQFVRGDFRRRGETFTDGLPTGSFTCSADIEETSQAGVHFGAIWQASRGTNCWIEGQYTNDSWVFGLGATVVPARFLAGR</sequence>
<evidence type="ECO:0008006" key="3">
    <source>
        <dbReference type="Google" id="ProtNLM"/>
    </source>
</evidence>
<accession>A0AAW6TZF6</accession>
<keyword evidence="2" id="KW-1185">Reference proteome</keyword>
<gene>
    <name evidence="1" type="ORF">QJ522_05005</name>
</gene>
<dbReference type="Proteomes" id="UP001431776">
    <property type="component" value="Unassembled WGS sequence"/>
</dbReference>
<protein>
    <recommendedName>
        <fullName evidence="3">Transporter</fullName>
    </recommendedName>
</protein>
<proteinExistence type="predicted"/>
<evidence type="ECO:0000313" key="1">
    <source>
        <dbReference type="EMBL" id="MDI6448393.1"/>
    </source>
</evidence>
<organism evidence="1 2">
    <name type="scientific">Anaerobaca lacustris</name>
    <dbReference type="NCBI Taxonomy" id="3044600"/>
    <lineage>
        <taxon>Bacteria</taxon>
        <taxon>Pseudomonadati</taxon>
        <taxon>Planctomycetota</taxon>
        <taxon>Phycisphaerae</taxon>
        <taxon>Sedimentisphaerales</taxon>
        <taxon>Anaerobacaceae</taxon>
        <taxon>Anaerobaca</taxon>
    </lineage>
</organism>
<dbReference type="EMBL" id="JASCXX010000004">
    <property type="protein sequence ID" value="MDI6448393.1"/>
    <property type="molecule type" value="Genomic_DNA"/>
</dbReference>
<dbReference type="RefSeq" id="WP_349243798.1">
    <property type="nucleotide sequence ID" value="NZ_JASCXX010000004.1"/>
</dbReference>
<evidence type="ECO:0000313" key="2">
    <source>
        <dbReference type="Proteomes" id="UP001431776"/>
    </source>
</evidence>
<dbReference type="AlphaFoldDB" id="A0AAW6TZF6"/>
<name>A0AAW6TZF6_9BACT</name>